<keyword evidence="3 12" id="KW-0813">Transport</keyword>
<evidence type="ECO:0000256" key="9">
    <source>
        <dbReference type="ARBA" id="ARBA00023065"/>
    </source>
</evidence>
<evidence type="ECO:0000256" key="4">
    <source>
        <dbReference type="ARBA" id="ARBA00022475"/>
    </source>
</evidence>
<accession>A0A2S2PJR1</accession>
<dbReference type="GO" id="GO:0034220">
    <property type="term" value="P:monoatomic ion transmembrane transport"/>
    <property type="evidence" value="ECO:0007669"/>
    <property type="project" value="UniProtKB-KW"/>
</dbReference>
<reference evidence="13" key="1">
    <citation type="submission" date="2018-04" db="EMBL/GenBank/DDBJ databases">
        <title>Transcriptome of Schizaphis graminum biotype I.</title>
        <authorList>
            <person name="Scully E.D."/>
            <person name="Geib S.M."/>
            <person name="Palmer N.A."/>
            <person name="Koch K."/>
            <person name="Bradshaw J."/>
            <person name="Heng-Moss T."/>
            <person name="Sarath G."/>
        </authorList>
    </citation>
    <scope>NUCLEOTIDE SEQUENCE</scope>
</reference>
<dbReference type="Pfam" id="PF00876">
    <property type="entry name" value="Innexin"/>
    <property type="match status" value="1"/>
</dbReference>
<evidence type="ECO:0000256" key="2">
    <source>
        <dbReference type="ARBA" id="ARBA00004651"/>
    </source>
</evidence>
<name>A0A2S2PJR1_SCHGA</name>
<comment type="subcellular location">
    <subcellularLocation>
        <location evidence="1">Cell junction</location>
        <location evidence="1">Gap junction</location>
    </subcellularLocation>
    <subcellularLocation>
        <location evidence="2 12">Cell membrane</location>
        <topology evidence="2 12">Multi-pass membrane protein</topology>
    </subcellularLocation>
</comment>
<evidence type="ECO:0000256" key="11">
    <source>
        <dbReference type="ARBA" id="ARBA00023303"/>
    </source>
</evidence>
<evidence type="ECO:0000256" key="1">
    <source>
        <dbReference type="ARBA" id="ARBA00004610"/>
    </source>
</evidence>
<keyword evidence="6" id="KW-0303">Gap junction</keyword>
<evidence type="ECO:0000256" key="7">
    <source>
        <dbReference type="ARBA" id="ARBA00022949"/>
    </source>
</evidence>
<dbReference type="AlphaFoldDB" id="A0A2S2PJR1"/>
<evidence type="ECO:0000256" key="12">
    <source>
        <dbReference type="RuleBase" id="RU010713"/>
    </source>
</evidence>
<feature type="transmembrane region" description="Helical" evidence="12">
    <location>
        <begin position="21"/>
        <end position="38"/>
    </location>
</feature>
<evidence type="ECO:0000256" key="8">
    <source>
        <dbReference type="ARBA" id="ARBA00022989"/>
    </source>
</evidence>
<keyword evidence="8 12" id="KW-1133">Transmembrane helix</keyword>
<dbReference type="PANTHER" id="PTHR11893:SF40">
    <property type="entry name" value="INNEXIN SHAKING-B"/>
    <property type="match status" value="1"/>
</dbReference>
<organism evidence="13">
    <name type="scientific">Schizaphis graminum</name>
    <name type="common">Green bug aphid</name>
    <dbReference type="NCBI Taxonomy" id="13262"/>
    <lineage>
        <taxon>Eukaryota</taxon>
        <taxon>Metazoa</taxon>
        <taxon>Ecdysozoa</taxon>
        <taxon>Arthropoda</taxon>
        <taxon>Hexapoda</taxon>
        <taxon>Insecta</taxon>
        <taxon>Pterygota</taxon>
        <taxon>Neoptera</taxon>
        <taxon>Paraneoptera</taxon>
        <taxon>Hemiptera</taxon>
        <taxon>Sternorrhyncha</taxon>
        <taxon>Aphidomorpha</taxon>
        <taxon>Aphidoidea</taxon>
        <taxon>Aphididae</taxon>
        <taxon>Aphidini</taxon>
        <taxon>Schizaphis</taxon>
    </lineage>
</organism>
<feature type="transmembrane region" description="Helical" evidence="12">
    <location>
        <begin position="103"/>
        <end position="127"/>
    </location>
</feature>
<dbReference type="PANTHER" id="PTHR11893">
    <property type="entry name" value="INNEXIN"/>
    <property type="match status" value="1"/>
</dbReference>
<dbReference type="GO" id="GO:0005921">
    <property type="term" value="C:gap junction"/>
    <property type="evidence" value="ECO:0007669"/>
    <property type="project" value="UniProtKB-SubCell"/>
</dbReference>
<keyword evidence="5 12" id="KW-0812">Transmembrane</keyword>
<dbReference type="EMBL" id="GGMR01017018">
    <property type="protein sequence ID" value="MBY29637.1"/>
    <property type="molecule type" value="Transcribed_RNA"/>
</dbReference>
<comment type="similarity">
    <text evidence="12">Belongs to the pannexin family.</text>
</comment>
<sequence length="204" mass="24030">MYVLLHAYIKNYTKNVKYSSQIFLLITTGQMFMMNRFFDGAFLTFGVDVIRFLESDQEDRVDPMIFIFPRMTKCIFHKFGVSGEVETHDSICILPLNAVNEKIYVFLWFWFMILGVLSAAVIVYRFIIIVSPRMRVYLFCIRFRLIKRQAIGNIVRRSKLGDWMLLYVLGDNVDSVVFRDIVHDLSHRLEAYHNKNSTVRTVDA</sequence>
<protein>
    <recommendedName>
        <fullName evidence="12">Innexin</fullName>
    </recommendedName>
</protein>
<comment type="caution">
    <text evidence="12">Lacks conserved residue(s) required for the propagation of feature annotation.</text>
</comment>
<dbReference type="GO" id="GO:0005886">
    <property type="term" value="C:plasma membrane"/>
    <property type="evidence" value="ECO:0007669"/>
    <property type="project" value="UniProtKB-SubCell"/>
</dbReference>
<evidence type="ECO:0000256" key="10">
    <source>
        <dbReference type="ARBA" id="ARBA00023136"/>
    </source>
</evidence>
<keyword evidence="10 12" id="KW-0472">Membrane</keyword>
<keyword evidence="7" id="KW-0965">Cell junction</keyword>
<evidence type="ECO:0000313" key="13">
    <source>
        <dbReference type="EMBL" id="MBY29637.1"/>
    </source>
</evidence>
<evidence type="ECO:0000256" key="6">
    <source>
        <dbReference type="ARBA" id="ARBA00022868"/>
    </source>
</evidence>
<dbReference type="PROSITE" id="PS51013">
    <property type="entry name" value="PANNEXIN"/>
    <property type="match status" value="1"/>
</dbReference>
<comment type="function">
    <text evidence="12">Structural component of the gap junctions.</text>
</comment>
<keyword evidence="9 12" id="KW-0406">Ion transport</keyword>
<dbReference type="InterPro" id="IPR000990">
    <property type="entry name" value="Innexin"/>
</dbReference>
<proteinExistence type="inferred from homology"/>
<keyword evidence="4" id="KW-1003">Cell membrane</keyword>
<dbReference type="GO" id="GO:0005243">
    <property type="term" value="F:gap junction channel activity"/>
    <property type="evidence" value="ECO:0007669"/>
    <property type="project" value="TreeGrafter"/>
</dbReference>
<evidence type="ECO:0000256" key="5">
    <source>
        <dbReference type="ARBA" id="ARBA00022692"/>
    </source>
</evidence>
<keyword evidence="11 12" id="KW-0407">Ion channel</keyword>
<evidence type="ECO:0000256" key="3">
    <source>
        <dbReference type="ARBA" id="ARBA00022448"/>
    </source>
</evidence>
<gene>
    <name evidence="13" type="primary">shakB</name>
    <name evidence="12" type="synonym">inx</name>
    <name evidence="13" type="ORF">g.33709</name>
</gene>
<dbReference type="PRINTS" id="PR01262">
    <property type="entry name" value="INNEXIN"/>
</dbReference>